<protein>
    <submittedName>
        <fullName evidence="2">Uncharacterized protein</fullName>
    </submittedName>
</protein>
<dbReference type="STRING" id="34475.A0A4Y9XNG7"/>
<feature type="region of interest" description="Disordered" evidence="1">
    <location>
        <begin position="194"/>
        <end position="213"/>
    </location>
</feature>
<evidence type="ECO:0000256" key="1">
    <source>
        <dbReference type="SAM" id="MobiDB-lite"/>
    </source>
</evidence>
<dbReference type="AlphaFoldDB" id="A0A4Y9XNG7"/>
<accession>A0A4Y9XNG7</accession>
<sequence length="213" mass="24131">MQPQCNKAPSRRTLWPGLVMPKKKPKRKTACRTRFTKERGAIRQLLTEQLRKISGDKNARMRWTAEDFHAHVAEQYGVCLEGWPRHLAFANLSDVPGGMSTMRDLHGRIERGTLAFTKLLNHKRGVLTVEDTAPGKFTPRAPRAERRDYGRQRIPPWQRLSRPPRRICMGPKSVEYIEDSDAHASDLEEIESVGEVAEDGAASEIESASGFDD</sequence>
<reference evidence="2 3" key="1">
    <citation type="submission" date="2019-01" db="EMBL/GenBank/DDBJ databases">
        <title>Genome sequencing of the rare red list fungi Fomitopsis rosea.</title>
        <authorList>
            <person name="Buettner E."/>
            <person name="Kellner H."/>
        </authorList>
    </citation>
    <scope>NUCLEOTIDE SEQUENCE [LARGE SCALE GENOMIC DNA]</scope>
    <source>
        <strain evidence="2 3">DSM 105464</strain>
    </source>
</reference>
<gene>
    <name evidence="2" type="ORF">EVJ58_g10457</name>
</gene>
<name>A0A4Y9XNG7_9APHY</name>
<dbReference type="Proteomes" id="UP000298390">
    <property type="component" value="Unassembled WGS sequence"/>
</dbReference>
<proteinExistence type="predicted"/>
<dbReference type="EMBL" id="SEKV01001138">
    <property type="protein sequence ID" value="TFY51645.1"/>
    <property type="molecule type" value="Genomic_DNA"/>
</dbReference>
<evidence type="ECO:0000313" key="2">
    <source>
        <dbReference type="EMBL" id="TFY51645.1"/>
    </source>
</evidence>
<organism evidence="2 3">
    <name type="scientific">Rhodofomes roseus</name>
    <dbReference type="NCBI Taxonomy" id="34475"/>
    <lineage>
        <taxon>Eukaryota</taxon>
        <taxon>Fungi</taxon>
        <taxon>Dikarya</taxon>
        <taxon>Basidiomycota</taxon>
        <taxon>Agaricomycotina</taxon>
        <taxon>Agaricomycetes</taxon>
        <taxon>Polyporales</taxon>
        <taxon>Rhodofomes</taxon>
    </lineage>
</organism>
<evidence type="ECO:0000313" key="3">
    <source>
        <dbReference type="Proteomes" id="UP000298390"/>
    </source>
</evidence>
<comment type="caution">
    <text evidence="2">The sequence shown here is derived from an EMBL/GenBank/DDBJ whole genome shotgun (WGS) entry which is preliminary data.</text>
</comment>